<gene>
    <name evidence="1" type="primary">Acey_s0146.g2554</name>
    <name evidence="1" type="ORF">Y032_0146g2554</name>
</gene>
<evidence type="ECO:0000313" key="1">
    <source>
        <dbReference type="EMBL" id="EYB96877.1"/>
    </source>
</evidence>
<name>A0A016T2G5_9BILA</name>
<proteinExistence type="predicted"/>
<organism evidence="1 2">
    <name type="scientific">Ancylostoma ceylanicum</name>
    <dbReference type="NCBI Taxonomy" id="53326"/>
    <lineage>
        <taxon>Eukaryota</taxon>
        <taxon>Metazoa</taxon>
        <taxon>Ecdysozoa</taxon>
        <taxon>Nematoda</taxon>
        <taxon>Chromadorea</taxon>
        <taxon>Rhabditida</taxon>
        <taxon>Rhabditina</taxon>
        <taxon>Rhabditomorpha</taxon>
        <taxon>Strongyloidea</taxon>
        <taxon>Ancylostomatidae</taxon>
        <taxon>Ancylostomatinae</taxon>
        <taxon>Ancylostoma</taxon>
    </lineage>
</organism>
<dbReference type="AlphaFoldDB" id="A0A016T2G5"/>
<keyword evidence="2" id="KW-1185">Reference proteome</keyword>
<comment type="caution">
    <text evidence="1">The sequence shown here is derived from an EMBL/GenBank/DDBJ whole genome shotgun (WGS) entry which is preliminary data.</text>
</comment>
<dbReference type="Proteomes" id="UP000024635">
    <property type="component" value="Unassembled WGS sequence"/>
</dbReference>
<dbReference type="EMBL" id="JARK01001482">
    <property type="protein sequence ID" value="EYB96877.1"/>
    <property type="molecule type" value="Genomic_DNA"/>
</dbReference>
<reference evidence="2" key="1">
    <citation type="journal article" date="2015" name="Nat. Genet.">
        <title>The genome and transcriptome of the zoonotic hookworm Ancylostoma ceylanicum identify infection-specific gene families.</title>
        <authorList>
            <person name="Schwarz E.M."/>
            <person name="Hu Y."/>
            <person name="Antoshechkin I."/>
            <person name="Miller M.M."/>
            <person name="Sternberg P.W."/>
            <person name="Aroian R.V."/>
        </authorList>
    </citation>
    <scope>NUCLEOTIDE SEQUENCE</scope>
    <source>
        <strain evidence="2">HY135</strain>
    </source>
</reference>
<accession>A0A016T2G5</accession>
<evidence type="ECO:0000313" key="2">
    <source>
        <dbReference type="Proteomes" id="UP000024635"/>
    </source>
</evidence>
<sequence length="106" mass="12035">MQILILSSNRVVTVYFRVLRSDATSILLFFCCQSASKAAACTETRSGKKKRQARRAVKSTAQRRSLNRSQREIYELDQLKLCVSMRLVRKPCAGFNTLPNNHGIMP</sequence>
<protein>
    <submittedName>
        <fullName evidence="1">Uncharacterized protein</fullName>
    </submittedName>
</protein>